<dbReference type="EMBL" id="JAUNZN010000018">
    <property type="protein sequence ID" value="KAK4810991.1"/>
    <property type="molecule type" value="Genomic_DNA"/>
</dbReference>
<feature type="region of interest" description="Disordered" evidence="1">
    <location>
        <begin position="166"/>
        <end position="199"/>
    </location>
</feature>
<comment type="caution">
    <text evidence="2">The sequence shown here is derived from an EMBL/GenBank/DDBJ whole genome shotgun (WGS) entry which is preliminary data.</text>
</comment>
<sequence length="342" mass="37083">MGKCLGRWAPPVFWNCTPEQVLIPEKLVEYLEKVCCDSGNSKEIQTTAMCWGLAHAYRALFNATENPQGSGDKTTGTAVAPAPPATGTPAAPAPPATGTAAAPISPATGTAAAPIPPATGTAAVPIPPATGTAAAAAPNNSVTSIAVQTGNEPMSVSVAPIHKKKSWKRKLARLEREDEGAGPSQGEEEEEEKFINETETTRSLSLSELRDMRKYFSRHPGEHIATCLLRCWDSRASSLELEGKEAKQLGSLSREGGIDKAIGKGEPARSLWRRLLSAIRERYPFKEDVVYRSGKWTTMEKGIQYLRELAVLEVIYGDLNDMRSPIDPDEVQCTRPMWWKLV</sequence>
<dbReference type="AlphaFoldDB" id="A0AAN7RW51"/>
<proteinExistence type="predicted"/>
<feature type="region of interest" description="Disordered" evidence="1">
    <location>
        <begin position="65"/>
        <end position="113"/>
    </location>
</feature>
<reference evidence="2 3" key="1">
    <citation type="journal article" date="2023" name="J. Hered.">
        <title>Chromosome-level genome of the wood stork (Mycteria americana) provides insight into avian chromosome evolution.</title>
        <authorList>
            <person name="Flamio R. Jr."/>
            <person name="Ramstad K.M."/>
        </authorList>
    </citation>
    <scope>NUCLEOTIDE SEQUENCE [LARGE SCALE GENOMIC DNA]</scope>
    <source>
        <strain evidence="2">JAX WOST 10</strain>
    </source>
</reference>
<evidence type="ECO:0000256" key="1">
    <source>
        <dbReference type="SAM" id="MobiDB-lite"/>
    </source>
</evidence>
<protein>
    <submittedName>
        <fullName evidence="2">Uncharacterized protein</fullName>
    </submittedName>
</protein>
<dbReference type="GO" id="GO:0005794">
    <property type="term" value="C:Golgi apparatus"/>
    <property type="evidence" value="ECO:0007669"/>
    <property type="project" value="TreeGrafter"/>
</dbReference>
<accession>A0AAN7RW51</accession>
<gene>
    <name evidence="2" type="ORF">QYF61_014463</name>
</gene>
<feature type="compositionally biased region" description="Low complexity" evidence="1">
    <location>
        <begin position="96"/>
        <end position="113"/>
    </location>
</feature>
<feature type="compositionally biased region" description="Pro residues" evidence="1">
    <location>
        <begin position="81"/>
        <end position="95"/>
    </location>
</feature>
<name>A0AAN7RW51_MYCAM</name>
<evidence type="ECO:0000313" key="3">
    <source>
        <dbReference type="Proteomes" id="UP001333110"/>
    </source>
</evidence>
<dbReference type="GO" id="GO:0009615">
    <property type="term" value="P:response to virus"/>
    <property type="evidence" value="ECO:0007669"/>
    <property type="project" value="TreeGrafter"/>
</dbReference>
<dbReference type="PANTHER" id="PTHR48195:SF1">
    <property type="entry name" value="RIKEN CDNA 2410002F23 GENE"/>
    <property type="match status" value="1"/>
</dbReference>
<organism evidence="2 3">
    <name type="scientific">Mycteria americana</name>
    <name type="common">Wood stork</name>
    <dbReference type="NCBI Taxonomy" id="33587"/>
    <lineage>
        <taxon>Eukaryota</taxon>
        <taxon>Metazoa</taxon>
        <taxon>Chordata</taxon>
        <taxon>Craniata</taxon>
        <taxon>Vertebrata</taxon>
        <taxon>Euteleostomi</taxon>
        <taxon>Archelosauria</taxon>
        <taxon>Archosauria</taxon>
        <taxon>Dinosauria</taxon>
        <taxon>Saurischia</taxon>
        <taxon>Theropoda</taxon>
        <taxon>Coelurosauria</taxon>
        <taxon>Aves</taxon>
        <taxon>Neognathae</taxon>
        <taxon>Neoaves</taxon>
        <taxon>Aequornithes</taxon>
        <taxon>Ciconiiformes</taxon>
        <taxon>Ciconiidae</taxon>
        <taxon>Mycteria</taxon>
    </lineage>
</organism>
<dbReference type="PANTHER" id="PTHR48195">
    <property type="entry name" value="FRIEND VIRUS SUSCEPTIBILITY PROTEIN 1"/>
    <property type="match status" value="1"/>
</dbReference>
<dbReference type="InterPro" id="IPR053270">
    <property type="entry name" value="Fv1_restriction_factor"/>
</dbReference>
<keyword evidence="3" id="KW-1185">Reference proteome</keyword>
<evidence type="ECO:0000313" key="2">
    <source>
        <dbReference type="EMBL" id="KAK4810991.1"/>
    </source>
</evidence>
<dbReference type="Proteomes" id="UP001333110">
    <property type="component" value="Unassembled WGS sequence"/>
</dbReference>